<dbReference type="AlphaFoldDB" id="A0A975BLV8"/>
<evidence type="ECO:0000313" key="2">
    <source>
        <dbReference type="EMBL" id="QTA87886.1"/>
    </source>
</evidence>
<name>A0A975BLV8_9BACT</name>
<gene>
    <name evidence="2" type="ORF">dnm_039260</name>
</gene>
<reference evidence="2" key="1">
    <citation type="journal article" date="2021" name="Microb. Physiol.">
        <title>Proteogenomic Insights into the Physiology of Marine, Sulfate-Reducing, Filamentous Desulfonema limicola and Desulfonema magnum.</title>
        <authorList>
            <person name="Schnaars V."/>
            <person name="Wohlbrand L."/>
            <person name="Scheve S."/>
            <person name="Hinrichs C."/>
            <person name="Reinhardt R."/>
            <person name="Rabus R."/>
        </authorList>
    </citation>
    <scope>NUCLEOTIDE SEQUENCE</scope>
    <source>
        <strain evidence="2">4be13</strain>
    </source>
</reference>
<protein>
    <submittedName>
        <fullName evidence="2">Uncharacterized protein</fullName>
    </submittedName>
</protein>
<evidence type="ECO:0000313" key="3">
    <source>
        <dbReference type="Proteomes" id="UP000663722"/>
    </source>
</evidence>
<accession>A0A975BLV8</accession>
<keyword evidence="3" id="KW-1185">Reference proteome</keyword>
<feature type="region of interest" description="Disordered" evidence="1">
    <location>
        <begin position="27"/>
        <end position="46"/>
    </location>
</feature>
<dbReference type="EMBL" id="CP061800">
    <property type="protein sequence ID" value="QTA87886.1"/>
    <property type="molecule type" value="Genomic_DNA"/>
</dbReference>
<evidence type="ECO:0000256" key="1">
    <source>
        <dbReference type="SAM" id="MobiDB-lite"/>
    </source>
</evidence>
<dbReference type="KEGG" id="dmm:dnm_039260"/>
<dbReference type="Proteomes" id="UP000663722">
    <property type="component" value="Chromosome"/>
</dbReference>
<sequence>MPLFAIIFCPSLFPPLRQAQGTHVSRALSLSEGRSGQAGKRIRKIN</sequence>
<proteinExistence type="predicted"/>
<organism evidence="2 3">
    <name type="scientific">Desulfonema magnum</name>
    <dbReference type="NCBI Taxonomy" id="45655"/>
    <lineage>
        <taxon>Bacteria</taxon>
        <taxon>Pseudomonadati</taxon>
        <taxon>Thermodesulfobacteriota</taxon>
        <taxon>Desulfobacteria</taxon>
        <taxon>Desulfobacterales</taxon>
        <taxon>Desulfococcaceae</taxon>
        <taxon>Desulfonema</taxon>
    </lineage>
</organism>